<evidence type="ECO:0000256" key="5">
    <source>
        <dbReference type="SAM" id="Phobius"/>
    </source>
</evidence>
<gene>
    <name evidence="7" type="ORF">NCTC1542_06617</name>
    <name evidence="6" type="ORF">XA26_16180</name>
</gene>
<dbReference type="EMBL" id="UGQY01000005">
    <property type="protein sequence ID" value="SUA31263.1"/>
    <property type="molecule type" value="Genomic_DNA"/>
</dbReference>
<evidence type="ECO:0000256" key="3">
    <source>
        <dbReference type="ARBA" id="ARBA00022989"/>
    </source>
</evidence>
<keyword evidence="8" id="KW-1185">Reference proteome</keyword>
<evidence type="ECO:0000313" key="9">
    <source>
        <dbReference type="Proteomes" id="UP000255389"/>
    </source>
</evidence>
<name>A0A0N9XDQ4_MYCFO</name>
<feature type="transmembrane region" description="Helical" evidence="5">
    <location>
        <begin position="60"/>
        <end position="89"/>
    </location>
</feature>
<dbReference type="Proteomes" id="UP000255389">
    <property type="component" value="Unassembled WGS sequence"/>
</dbReference>
<keyword evidence="2 5" id="KW-0812">Transmembrane</keyword>
<evidence type="ECO:0000313" key="6">
    <source>
        <dbReference type="EMBL" id="ALI25465.1"/>
    </source>
</evidence>
<dbReference type="Pfam" id="PF13564">
    <property type="entry name" value="DoxX_2"/>
    <property type="match status" value="1"/>
</dbReference>
<reference evidence="7 9" key="2">
    <citation type="submission" date="2018-06" db="EMBL/GenBank/DDBJ databases">
        <authorList>
            <consortium name="Pathogen Informatics"/>
            <person name="Doyle S."/>
        </authorList>
    </citation>
    <scope>NUCLEOTIDE SEQUENCE [LARGE SCALE GENOMIC DNA]</scope>
    <source>
        <strain evidence="7 9">NCTC1542</strain>
    </source>
</reference>
<reference evidence="6 8" key="1">
    <citation type="journal article" date="2015" name="MBio">
        <title>Enzymatic Degradation of Phenazines Can Generate Energy and Protect Sensitive Organisms from Toxicity.</title>
        <authorList>
            <person name="Costa K.C."/>
            <person name="Bergkessel M."/>
            <person name="Saunders S."/>
            <person name="Korlach J."/>
            <person name="Newman D.K."/>
        </authorList>
    </citation>
    <scope>NUCLEOTIDE SEQUENCE [LARGE SCALE GENOMIC DNA]</scope>
    <source>
        <strain evidence="6 8">CT6</strain>
    </source>
</reference>
<evidence type="ECO:0000313" key="8">
    <source>
        <dbReference type="Proteomes" id="UP000057134"/>
    </source>
</evidence>
<evidence type="ECO:0000256" key="1">
    <source>
        <dbReference type="ARBA" id="ARBA00004141"/>
    </source>
</evidence>
<protein>
    <submittedName>
        <fullName evidence="6">Putative integral membrane protein</fullName>
    </submittedName>
    <submittedName>
        <fullName evidence="7">Putative invasion protein</fullName>
    </submittedName>
</protein>
<dbReference type="PATRIC" id="fig|1766.6.peg.1601"/>
<evidence type="ECO:0000256" key="4">
    <source>
        <dbReference type="ARBA" id="ARBA00023136"/>
    </source>
</evidence>
<dbReference type="GeneID" id="93412094"/>
<dbReference type="GO" id="GO:0016020">
    <property type="term" value="C:membrane"/>
    <property type="evidence" value="ECO:0007669"/>
    <property type="project" value="UniProtKB-SubCell"/>
</dbReference>
<comment type="subcellular location">
    <subcellularLocation>
        <location evidence="1">Membrane</location>
        <topology evidence="1">Multi-pass membrane protein</topology>
    </subcellularLocation>
</comment>
<sequence length="120" mass="11869">MTLQLGMIAVVIVAIAIAANGAMALADLAGARFVLANSAEVGVPRTWVPMLGLLKGAGAVGLLVGLVAFPPLGVAAAIGLTAFFIGAIVTHIRAGVFYNIAFPAAFLVVAVLALGAFLAG</sequence>
<feature type="transmembrane region" description="Helical" evidence="5">
    <location>
        <begin position="96"/>
        <end position="119"/>
    </location>
</feature>
<dbReference type="InterPro" id="IPR032808">
    <property type="entry name" value="DoxX"/>
</dbReference>
<dbReference type="STRING" id="1766.XA26_16180"/>
<evidence type="ECO:0000256" key="2">
    <source>
        <dbReference type="ARBA" id="ARBA00022692"/>
    </source>
</evidence>
<evidence type="ECO:0000313" key="7">
    <source>
        <dbReference type="EMBL" id="SUA31263.1"/>
    </source>
</evidence>
<proteinExistence type="predicted"/>
<dbReference type="Proteomes" id="UP000057134">
    <property type="component" value="Chromosome"/>
</dbReference>
<accession>A0A0N9XDQ4</accession>
<organism evidence="6 8">
    <name type="scientific">Mycolicibacterium fortuitum</name>
    <name type="common">Mycobacterium fortuitum</name>
    <dbReference type="NCBI Taxonomy" id="1766"/>
    <lineage>
        <taxon>Bacteria</taxon>
        <taxon>Bacillati</taxon>
        <taxon>Actinomycetota</taxon>
        <taxon>Actinomycetes</taxon>
        <taxon>Mycobacteriales</taxon>
        <taxon>Mycobacteriaceae</taxon>
        <taxon>Mycolicibacterium</taxon>
    </lineage>
</organism>
<keyword evidence="3 5" id="KW-1133">Transmembrane helix</keyword>
<dbReference type="AlphaFoldDB" id="A0A0N9XDQ4"/>
<dbReference type="RefSeq" id="WP_003881510.1">
    <property type="nucleotide sequence ID" value="NZ_CP011269.1"/>
</dbReference>
<dbReference type="KEGG" id="mft:XA26_16180"/>
<dbReference type="EMBL" id="CP011269">
    <property type="protein sequence ID" value="ALI25465.1"/>
    <property type="molecule type" value="Genomic_DNA"/>
</dbReference>
<keyword evidence="4 5" id="KW-0472">Membrane</keyword>